<dbReference type="GO" id="GO:0005737">
    <property type="term" value="C:cytoplasm"/>
    <property type="evidence" value="ECO:0007669"/>
    <property type="project" value="UniProtKB-SubCell"/>
</dbReference>
<evidence type="ECO:0000256" key="7">
    <source>
        <dbReference type="ARBA" id="ARBA00023163"/>
    </source>
</evidence>
<protein>
    <recommendedName>
        <fullName evidence="10">Transcriptional regulator</fullName>
    </recommendedName>
</protein>
<accession>A0A1F6C5W0</accession>
<dbReference type="GO" id="GO:0043565">
    <property type="term" value="F:sequence-specific DNA binding"/>
    <property type="evidence" value="ECO:0007669"/>
    <property type="project" value="InterPro"/>
</dbReference>
<gene>
    <name evidence="8" type="ORF">A2841_01110</name>
</gene>
<evidence type="ECO:0008006" key="10">
    <source>
        <dbReference type="Google" id="ProtNLM"/>
    </source>
</evidence>
<dbReference type="Proteomes" id="UP000178249">
    <property type="component" value="Unassembled WGS sequence"/>
</dbReference>
<proteinExistence type="inferred from homology"/>
<dbReference type="InterPro" id="IPR000831">
    <property type="entry name" value="Trp_repress"/>
</dbReference>
<keyword evidence="7" id="KW-0804">Transcription</keyword>
<dbReference type="GO" id="GO:0003700">
    <property type="term" value="F:DNA-binding transcription factor activity"/>
    <property type="evidence" value="ECO:0007669"/>
    <property type="project" value="InterPro"/>
</dbReference>
<comment type="subcellular location">
    <subcellularLocation>
        <location evidence="1">Cytoplasm</location>
    </subcellularLocation>
</comment>
<dbReference type="SUPFAM" id="SSF48295">
    <property type="entry name" value="TrpR-like"/>
    <property type="match status" value="1"/>
</dbReference>
<evidence type="ECO:0000256" key="3">
    <source>
        <dbReference type="ARBA" id="ARBA00022490"/>
    </source>
</evidence>
<evidence type="ECO:0000256" key="5">
    <source>
        <dbReference type="ARBA" id="ARBA00023015"/>
    </source>
</evidence>
<dbReference type="PANTHER" id="PTHR38025">
    <property type="entry name" value="TRP OPERON REPRESSOR"/>
    <property type="match status" value="1"/>
</dbReference>
<evidence type="ECO:0000256" key="1">
    <source>
        <dbReference type="ARBA" id="ARBA00004496"/>
    </source>
</evidence>
<dbReference type="AlphaFoldDB" id="A0A1F6C5W0"/>
<evidence type="ECO:0000313" key="9">
    <source>
        <dbReference type="Proteomes" id="UP000178249"/>
    </source>
</evidence>
<dbReference type="InterPro" id="IPR013335">
    <property type="entry name" value="Trp_repress_bac"/>
</dbReference>
<keyword evidence="3" id="KW-0963">Cytoplasm</keyword>
<evidence type="ECO:0000313" key="8">
    <source>
        <dbReference type="EMBL" id="OGG44535.1"/>
    </source>
</evidence>
<dbReference type="InterPro" id="IPR038116">
    <property type="entry name" value="TrpR-like_sf"/>
</dbReference>
<dbReference type="EMBL" id="MFKP01000006">
    <property type="protein sequence ID" value="OGG44535.1"/>
    <property type="molecule type" value="Genomic_DNA"/>
</dbReference>
<keyword evidence="4" id="KW-0678">Repressor</keyword>
<evidence type="ECO:0000256" key="6">
    <source>
        <dbReference type="ARBA" id="ARBA00023125"/>
    </source>
</evidence>
<evidence type="ECO:0000256" key="2">
    <source>
        <dbReference type="ARBA" id="ARBA00007027"/>
    </source>
</evidence>
<dbReference type="Gene3D" id="1.10.1270.10">
    <property type="entry name" value="TrpR-like"/>
    <property type="match status" value="1"/>
</dbReference>
<dbReference type="Pfam" id="PF01371">
    <property type="entry name" value="Trp_repressor"/>
    <property type="match status" value="1"/>
</dbReference>
<keyword evidence="5" id="KW-0805">Transcription regulation</keyword>
<keyword evidence="6" id="KW-0238">DNA-binding</keyword>
<sequence length="84" mass="9566">MNTNTGLADLVRVMSELKTEKGMREFLLGILTPQELEEIVRRLQIIRLLKKGIPHQQIAKRLNVGVATVTRGSKEIKKGRFKNL</sequence>
<organism evidence="8 9">
    <name type="scientific">Candidatus Kaiserbacteria bacterium RIFCSPHIGHO2_01_FULL_48_10</name>
    <dbReference type="NCBI Taxonomy" id="1798476"/>
    <lineage>
        <taxon>Bacteria</taxon>
        <taxon>Candidatus Kaiseribacteriota</taxon>
    </lineage>
</organism>
<dbReference type="PANTHER" id="PTHR38025:SF1">
    <property type="entry name" value="TRP OPERON REPRESSOR"/>
    <property type="match status" value="1"/>
</dbReference>
<evidence type="ECO:0000256" key="4">
    <source>
        <dbReference type="ARBA" id="ARBA00022491"/>
    </source>
</evidence>
<reference evidence="8 9" key="1">
    <citation type="journal article" date="2016" name="Nat. Commun.">
        <title>Thousands of microbial genomes shed light on interconnected biogeochemical processes in an aquifer system.</title>
        <authorList>
            <person name="Anantharaman K."/>
            <person name="Brown C.T."/>
            <person name="Hug L.A."/>
            <person name="Sharon I."/>
            <person name="Castelle C.J."/>
            <person name="Probst A.J."/>
            <person name="Thomas B.C."/>
            <person name="Singh A."/>
            <person name="Wilkins M.J."/>
            <person name="Karaoz U."/>
            <person name="Brodie E.L."/>
            <person name="Williams K.H."/>
            <person name="Hubbard S.S."/>
            <person name="Banfield J.F."/>
        </authorList>
    </citation>
    <scope>NUCLEOTIDE SEQUENCE [LARGE SCALE GENOMIC DNA]</scope>
</reference>
<name>A0A1F6C5W0_9BACT</name>
<dbReference type="InterPro" id="IPR010921">
    <property type="entry name" value="Trp_repressor/repl_initiator"/>
</dbReference>
<comment type="caution">
    <text evidence="8">The sequence shown here is derived from an EMBL/GenBank/DDBJ whole genome shotgun (WGS) entry which is preliminary data.</text>
</comment>
<comment type="similarity">
    <text evidence="2">Belongs to the TrpR family.</text>
</comment>